<dbReference type="Pfam" id="PF07685">
    <property type="entry name" value="GATase_3"/>
    <property type="match status" value="1"/>
</dbReference>
<dbReference type="Proteomes" id="UP000501253">
    <property type="component" value="Chromosome"/>
</dbReference>
<dbReference type="CDD" id="cd03130">
    <property type="entry name" value="GATase1_CobB"/>
    <property type="match status" value="1"/>
</dbReference>
<keyword evidence="4 8" id="KW-0547">Nucleotide-binding</keyword>
<dbReference type="PANTHER" id="PTHR43873:SF1">
    <property type="entry name" value="COBYRINATE A,C-DIAMIDE SYNTHASE"/>
    <property type="match status" value="1"/>
</dbReference>
<dbReference type="GO" id="GO:0042242">
    <property type="term" value="F:cobyrinic acid a,c-diamide synthase activity"/>
    <property type="evidence" value="ECO:0007669"/>
    <property type="project" value="UniProtKB-UniRule"/>
</dbReference>
<comment type="cofactor">
    <cofactor evidence="1 8">
        <name>Mg(2+)</name>
        <dbReference type="ChEBI" id="CHEBI:18420"/>
    </cofactor>
</comment>
<sequence>MEPRRLSRIVIAAQRGGAGKTLFTLGLIRRLLREGLRVAPFKKGPDYIDAGWLSRAAERPCRNLDPFLMEEKALLKVFREGASGADIAVVEGNRGLFDGVDLEGTCSTARLARLLQAPVILVLDCTKVTRTLAAVVKGFQAFDPGVHLAGVVLNRVARARHENIVTRAIEHYTGVPVLGAVPRLRIPFPERHLGLIPWQEYGGKERLFEALEEALAGVEVHRLLEVAAQAPPLLLPEEPLWSSSGSLSGVRIGVFRDQAFQFYYPENLEILALAGAELVFIDALREKRLPSVSALYLGGGFPETQAEALAENSSLMKDLKEAAEDGLPVYAECGGILYLGRELSWKGRTYPMCGVLPVDFEVRERPAGHGYSLVGVVAPNPYYPEGLLLQGHEFHYSVPTRVGEGPSFVLKVERGFGFDGLRDGILYKRVFGTYTHVHAVSTPAWLEGWLRALEGAEKGPRWGESLSEERGLTKDHLKI</sequence>
<dbReference type="Gene3D" id="3.40.50.300">
    <property type="entry name" value="P-loop containing nucleotide triphosphate hydrolases"/>
    <property type="match status" value="1"/>
</dbReference>
<dbReference type="SUPFAM" id="SSF52317">
    <property type="entry name" value="Class I glutamine amidotransferase-like"/>
    <property type="match status" value="1"/>
</dbReference>
<keyword evidence="2 8" id="KW-0169">Cobalamin biosynthesis</keyword>
<dbReference type="InterPro" id="IPR027417">
    <property type="entry name" value="P-loop_NTPase"/>
</dbReference>
<organism evidence="11 12">
    <name type="scientific">Thermosulfurimonas marina</name>
    <dbReference type="NCBI Taxonomy" id="2047767"/>
    <lineage>
        <taxon>Bacteria</taxon>
        <taxon>Pseudomonadati</taxon>
        <taxon>Thermodesulfobacteriota</taxon>
        <taxon>Thermodesulfobacteria</taxon>
        <taxon>Thermodesulfobacteriales</taxon>
        <taxon>Thermodesulfobacteriaceae</taxon>
        <taxon>Thermosulfurimonas</taxon>
    </lineage>
</organism>
<comment type="function">
    <text evidence="8">Catalyzes the ATP-dependent amidation of the two carboxylate groups at positions a and c of cobyrinate, using either L-glutamine or ammonia as the nitrogen source.</text>
</comment>
<dbReference type="KEGG" id="tmai:FVE67_01425"/>
<dbReference type="PANTHER" id="PTHR43873">
    <property type="entry name" value="COBYRINATE A,C-DIAMIDE SYNTHASE"/>
    <property type="match status" value="1"/>
</dbReference>
<evidence type="ECO:0000259" key="10">
    <source>
        <dbReference type="Pfam" id="PF07685"/>
    </source>
</evidence>
<dbReference type="HAMAP" id="MF_00027">
    <property type="entry name" value="CobB_CbiA"/>
    <property type="match status" value="1"/>
</dbReference>
<evidence type="ECO:0000259" key="9">
    <source>
        <dbReference type="Pfam" id="PF01656"/>
    </source>
</evidence>
<dbReference type="InterPro" id="IPR011698">
    <property type="entry name" value="GATase_3"/>
</dbReference>
<dbReference type="GO" id="GO:0005524">
    <property type="term" value="F:ATP binding"/>
    <property type="evidence" value="ECO:0007669"/>
    <property type="project" value="UniProtKB-UniRule"/>
</dbReference>
<comment type="catalytic activity">
    <reaction evidence="8">
        <text>cob(II)yrinate + 2 L-glutamine + 2 ATP + 2 H2O = cob(II)yrinate a,c diamide + 2 L-glutamate + 2 ADP + 2 phosphate + 2 H(+)</text>
        <dbReference type="Rhea" id="RHEA:26289"/>
        <dbReference type="ChEBI" id="CHEBI:15377"/>
        <dbReference type="ChEBI" id="CHEBI:15378"/>
        <dbReference type="ChEBI" id="CHEBI:29985"/>
        <dbReference type="ChEBI" id="CHEBI:30616"/>
        <dbReference type="ChEBI" id="CHEBI:43474"/>
        <dbReference type="ChEBI" id="CHEBI:58359"/>
        <dbReference type="ChEBI" id="CHEBI:58537"/>
        <dbReference type="ChEBI" id="CHEBI:58894"/>
        <dbReference type="ChEBI" id="CHEBI:456216"/>
        <dbReference type="EC" id="6.3.5.11"/>
    </reaction>
</comment>
<evidence type="ECO:0000313" key="11">
    <source>
        <dbReference type="EMBL" id="QJA05536.1"/>
    </source>
</evidence>
<proteinExistence type="inferred from homology"/>
<feature type="domain" description="CobB/CobQ-like glutamine amidotransferase" evidence="10">
    <location>
        <begin position="251"/>
        <end position="441"/>
    </location>
</feature>
<evidence type="ECO:0000256" key="6">
    <source>
        <dbReference type="ARBA" id="ARBA00022842"/>
    </source>
</evidence>
<evidence type="ECO:0000256" key="4">
    <source>
        <dbReference type="ARBA" id="ARBA00022741"/>
    </source>
</evidence>
<evidence type="ECO:0000256" key="1">
    <source>
        <dbReference type="ARBA" id="ARBA00001946"/>
    </source>
</evidence>
<keyword evidence="3 8" id="KW-0436">Ligase</keyword>
<evidence type="ECO:0000256" key="7">
    <source>
        <dbReference type="ARBA" id="ARBA00022962"/>
    </source>
</evidence>
<dbReference type="Gene3D" id="3.40.50.880">
    <property type="match status" value="1"/>
</dbReference>
<evidence type="ECO:0000256" key="8">
    <source>
        <dbReference type="HAMAP-Rule" id="MF_00027"/>
    </source>
</evidence>
<comment type="similarity">
    <text evidence="8">Belongs to the CobB/CbiA family.</text>
</comment>
<name>A0A6H1WQW9_9BACT</name>
<dbReference type="UniPathway" id="UPA00148">
    <property type="reaction ID" value="UER00231"/>
</dbReference>
<keyword evidence="5 8" id="KW-0067">ATP-binding</keyword>
<keyword evidence="12" id="KW-1185">Reference proteome</keyword>
<dbReference type="InterPro" id="IPR004484">
    <property type="entry name" value="CbiA/CobB_synth"/>
</dbReference>
<dbReference type="CDD" id="cd05388">
    <property type="entry name" value="CobB_N"/>
    <property type="match status" value="1"/>
</dbReference>
<dbReference type="SUPFAM" id="SSF52540">
    <property type="entry name" value="P-loop containing nucleoside triphosphate hydrolases"/>
    <property type="match status" value="1"/>
</dbReference>
<keyword evidence="7 8" id="KW-0315">Glutamine amidotransferase</keyword>
<evidence type="ECO:0000313" key="12">
    <source>
        <dbReference type="Proteomes" id="UP000501253"/>
    </source>
</evidence>
<dbReference type="NCBIfam" id="NF002204">
    <property type="entry name" value="PRK01077.1"/>
    <property type="match status" value="1"/>
</dbReference>
<dbReference type="InterPro" id="IPR002586">
    <property type="entry name" value="CobQ/CobB/MinD/ParA_Nub-bd_dom"/>
</dbReference>
<dbReference type="RefSeq" id="WP_168718900.1">
    <property type="nucleotide sequence ID" value="NZ_CP042909.1"/>
</dbReference>
<protein>
    <recommendedName>
        <fullName evidence="8">Cobyrinate a,c-diamide synthase</fullName>
        <ecNumber evidence="8">6.3.5.11</ecNumber>
    </recommendedName>
    <alternativeName>
        <fullName evidence="8">Cobyrinic acid a,c-diamide synthetase</fullName>
    </alternativeName>
</protein>
<comment type="pathway">
    <text evidence="8">Cofactor biosynthesis; adenosylcobalamin biosynthesis; cob(II)yrinate a,c-diamide from sirohydrochlorin (anaerobic route): step 10/10.</text>
</comment>
<evidence type="ECO:0000256" key="5">
    <source>
        <dbReference type="ARBA" id="ARBA00022840"/>
    </source>
</evidence>
<dbReference type="AlphaFoldDB" id="A0A6H1WQW9"/>
<feature type="domain" description="CobQ/CobB/MinD/ParA nucleotide binding" evidence="9">
    <location>
        <begin position="9"/>
        <end position="183"/>
    </location>
</feature>
<comment type="domain">
    <text evidence="8">Comprises of two domains. The C-terminal domain contains the binding site for glutamine and catalyzes the hydrolysis of this substrate to glutamate and ammonia. The N-terminal domain is anticipated to bind ATP and cobyrinate and catalyzes the ultimate synthesis of the diamide product. The ammonia produced via the glutaminase domain is probably translocated to the adjacent domain via a molecular tunnel, where it reacts with an activated intermediate.</text>
</comment>
<dbReference type="Pfam" id="PF01656">
    <property type="entry name" value="CbiA"/>
    <property type="match status" value="1"/>
</dbReference>
<gene>
    <name evidence="8" type="primary">cbiA</name>
    <name evidence="11" type="ORF">FVE67_01425</name>
</gene>
<dbReference type="EC" id="6.3.5.11" evidence="8"/>
<feature type="active site" description="Nucleophile" evidence="8">
    <location>
        <position position="333"/>
    </location>
</feature>
<dbReference type="NCBIfam" id="TIGR00379">
    <property type="entry name" value="cobB"/>
    <property type="match status" value="1"/>
</dbReference>
<keyword evidence="6 8" id="KW-0460">Magnesium</keyword>
<comment type="miscellaneous">
    <text evidence="8">The a and c carboxylates of cobyrinate are activated for nucleophilic attack via formation of a phosphorylated intermediate by ATP. CbiA catalyzes first the amidation of the c-carboxylate, and then that of the a-carboxylate.</text>
</comment>
<dbReference type="GO" id="GO:0009236">
    <property type="term" value="P:cobalamin biosynthetic process"/>
    <property type="evidence" value="ECO:0007669"/>
    <property type="project" value="UniProtKB-UniRule"/>
</dbReference>
<dbReference type="PROSITE" id="PS51274">
    <property type="entry name" value="GATASE_COBBQ"/>
    <property type="match status" value="1"/>
</dbReference>
<evidence type="ECO:0000256" key="2">
    <source>
        <dbReference type="ARBA" id="ARBA00022573"/>
    </source>
</evidence>
<accession>A0A6H1WQW9</accession>
<dbReference type="InterPro" id="IPR029062">
    <property type="entry name" value="Class_I_gatase-like"/>
</dbReference>
<evidence type="ECO:0000256" key="3">
    <source>
        <dbReference type="ARBA" id="ARBA00022598"/>
    </source>
</evidence>
<reference evidence="11 12" key="1">
    <citation type="submission" date="2019-08" db="EMBL/GenBank/DDBJ databases">
        <title>Complete genome sequence of Thermosulfurimonas marina SU872T, an anaerobic thermophilic chemolithoautotrophic bacterium isolated from a shallow marine hydrothermal vent.</title>
        <authorList>
            <person name="Allioux M."/>
            <person name="Jebbar M."/>
            <person name="Slobodkina G."/>
            <person name="Slobodkin A."/>
            <person name="Moalic Y."/>
            <person name="Frolova A."/>
            <person name="Shao Z."/>
            <person name="Alain K."/>
        </authorList>
    </citation>
    <scope>NUCLEOTIDE SEQUENCE [LARGE SCALE GENOMIC DNA]</scope>
    <source>
        <strain evidence="11 12">SU872</strain>
    </source>
</reference>
<dbReference type="EMBL" id="CP042909">
    <property type="protein sequence ID" value="QJA05536.1"/>
    <property type="molecule type" value="Genomic_DNA"/>
</dbReference>
<feature type="site" description="Increases nucleophilicity of active site Cys" evidence="8">
    <location>
        <position position="436"/>
    </location>
</feature>